<dbReference type="AlphaFoldDB" id="A0A1U7NZI3"/>
<sequence length="73" mass="8089">MDVREACARLPALAEARESAAAWRQTVERTGRRLTLGAWAVCLGFTLLGAWFAVGQWALYRLAQEAEARLLAK</sequence>
<feature type="transmembrane region" description="Helical" evidence="1">
    <location>
        <begin position="34"/>
        <end position="54"/>
    </location>
</feature>
<name>A0A1U7NZI3_9DEIO</name>
<evidence type="ECO:0000256" key="1">
    <source>
        <dbReference type="SAM" id="Phobius"/>
    </source>
</evidence>
<evidence type="ECO:0000313" key="2">
    <source>
        <dbReference type="EMBL" id="OLV18324.1"/>
    </source>
</evidence>
<keyword evidence="3" id="KW-1185">Reference proteome</keyword>
<keyword evidence="1" id="KW-1133">Transmembrane helix</keyword>
<reference evidence="2 3" key="1">
    <citation type="submission" date="2017-01" db="EMBL/GenBank/DDBJ databases">
        <title>Genome Analysis of Deinococcus marmoris KOPRI26562.</title>
        <authorList>
            <person name="Kim J.H."/>
            <person name="Oh H.-M."/>
        </authorList>
    </citation>
    <scope>NUCLEOTIDE SEQUENCE [LARGE SCALE GENOMIC DNA]</scope>
    <source>
        <strain evidence="2 3">KOPRI26562</strain>
    </source>
</reference>
<protein>
    <submittedName>
        <fullName evidence="2">Uncharacterized protein</fullName>
    </submittedName>
</protein>
<dbReference type="Proteomes" id="UP000186607">
    <property type="component" value="Unassembled WGS sequence"/>
</dbReference>
<keyword evidence="1" id="KW-0472">Membrane</keyword>
<dbReference type="EMBL" id="MSTI01000068">
    <property type="protein sequence ID" value="OLV18324.1"/>
    <property type="molecule type" value="Genomic_DNA"/>
</dbReference>
<comment type="caution">
    <text evidence="2">The sequence shown here is derived from an EMBL/GenBank/DDBJ whole genome shotgun (WGS) entry which is preliminary data.</text>
</comment>
<organism evidence="2 3">
    <name type="scientific">Deinococcus marmoris</name>
    <dbReference type="NCBI Taxonomy" id="249408"/>
    <lineage>
        <taxon>Bacteria</taxon>
        <taxon>Thermotogati</taxon>
        <taxon>Deinococcota</taxon>
        <taxon>Deinococci</taxon>
        <taxon>Deinococcales</taxon>
        <taxon>Deinococcaceae</taxon>
        <taxon>Deinococcus</taxon>
    </lineage>
</organism>
<gene>
    <name evidence="2" type="ORF">BOO71_0006067</name>
</gene>
<accession>A0A1U7NZI3</accession>
<keyword evidence="1" id="KW-0812">Transmembrane</keyword>
<evidence type="ECO:0000313" key="3">
    <source>
        <dbReference type="Proteomes" id="UP000186607"/>
    </source>
</evidence>
<proteinExistence type="predicted"/>